<protein>
    <submittedName>
        <fullName evidence="2">Uncharacterized protein</fullName>
    </submittedName>
</protein>
<evidence type="ECO:0000313" key="2">
    <source>
        <dbReference type="EMBL" id="KAL1880228.1"/>
    </source>
</evidence>
<evidence type="ECO:0000256" key="1">
    <source>
        <dbReference type="SAM" id="MobiDB-lite"/>
    </source>
</evidence>
<keyword evidence="3" id="KW-1185">Reference proteome</keyword>
<dbReference type="Proteomes" id="UP001586593">
    <property type="component" value="Unassembled WGS sequence"/>
</dbReference>
<feature type="compositionally biased region" description="Low complexity" evidence="1">
    <location>
        <begin position="34"/>
        <end position="51"/>
    </location>
</feature>
<feature type="region of interest" description="Disordered" evidence="1">
    <location>
        <begin position="182"/>
        <end position="201"/>
    </location>
</feature>
<name>A0ABR3XX95_9PEZI</name>
<comment type="caution">
    <text evidence="2">The sequence shown here is derived from an EMBL/GenBank/DDBJ whole genome shotgun (WGS) entry which is preliminary data.</text>
</comment>
<gene>
    <name evidence="2" type="ORF">VTK73DRAFT_6056</name>
</gene>
<dbReference type="Gene3D" id="3.30.200.20">
    <property type="entry name" value="Phosphorylase Kinase, domain 1"/>
    <property type="match status" value="1"/>
</dbReference>
<dbReference type="EMBL" id="JAZHXJ010000034">
    <property type="protein sequence ID" value="KAL1880228.1"/>
    <property type="molecule type" value="Genomic_DNA"/>
</dbReference>
<feature type="region of interest" description="Disordered" evidence="1">
    <location>
        <begin position="19"/>
        <end position="58"/>
    </location>
</feature>
<proteinExistence type="predicted"/>
<organism evidence="2 3">
    <name type="scientific">Phialemonium thermophilum</name>
    <dbReference type="NCBI Taxonomy" id="223376"/>
    <lineage>
        <taxon>Eukaryota</taxon>
        <taxon>Fungi</taxon>
        <taxon>Dikarya</taxon>
        <taxon>Ascomycota</taxon>
        <taxon>Pezizomycotina</taxon>
        <taxon>Sordariomycetes</taxon>
        <taxon>Sordariomycetidae</taxon>
        <taxon>Cephalothecales</taxon>
        <taxon>Cephalothecaceae</taxon>
        <taxon>Phialemonium</taxon>
    </lineage>
</organism>
<accession>A0ABR3XX95</accession>
<evidence type="ECO:0000313" key="3">
    <source>
        <dbReference type="Proteomes" id="UP001586593"/>
    </source>
</evidence>
<reference evidence="2 3" key="1">
    <citation type="journal article" date="2024" name="Commun. Biol.">
        <title>Comparative genomic analysis of thermophilic fungi reveals convergent evolutionary adaptations and gene losses.</title>
        <authorList>
            <person name="Steindorff A.S."/>
            <person name="Aguilar-Pontes M.V."/>
            <person name="Robinson A.J."/>
            <person name="Andreopoulos B."/>
            <person name="LaButti K."/>
            <person name="Kuo A."/>
            <person name="Mondo S."/>
            <person name="Riley R."/>
            <person name="Otillar R."/>
            <person name="Haridas S."/>
            <person name="Lipzen A."/>
            <person name="Grimwood J."/>
            <person name="Schmutz J."/>
            <person name="Clum A."/>
            <person name="Reid I.D."/>
            <person name="Moisan M.C."/>
            <person name="Butler G."/>
            <person name="Nguyen T.T.M."/>
            <person name="Dewar K."/>
            <person name="Conant G."/>
            <person name="Drula E."/>
            <person name="Henrissat B."/>
            <person name="Hansel C."/>
            <person name="Singer S."/>
            <person name="Hutchinson M.I."/>
            <person name="de Vries R.P."/>
            <person name="Natvig D.O."/>
            <person name="Powell A.J."/>
            <person name="Tsang A."/>
            <person name="Grigoriev I.V."/>
        </authorList>
    </citation>
    <scope>NUCLEOTIDE SEQUENCE [LARGE SCALE GENOMIC DNA]</scope>
    <source>
        <strain evidence="2 3">ATCC 24622</strain>
    </source>
</reference>
<sequence>MVSFSSFVLRHIRPRRHVERQTTQFKANGEQPAEEIGSSQIQQGQSTEQNQFSRSRSASLPRIFPSSGFELFDRSVKLEEEHFPWYSSKKFYGARIGEILHRTYQVIVKLGFGTASTTWLCRDLQEENPTWTCYLACRSLETAQKSPLRHCKDIRSRAETAQARGCGFSSHQLSYRRLSSLPAPGGSEYPDAARSVHDIEP</sequence>